<feature type="region of interest" description="Disordered" evidence="1">
    <location>
        <begin position="1"/>
        <end position="81"/>
    </location>
</feature>
<gene>
    <name evidence="2" type="ORF">g.41517</name>
</gene>
<dbReference type="EMBL" id="GEDC01026036">
    <property type="protein sequence ID" value="JAS11262.1"/>
    <property type="molecule type" value="Transcribed_RNA"/>
</dbReference>
<feature type="compositionally biased region" description="Basic and acidic residues" evidence="1">
    <location>
        <begin position="62"/>
        <end position="73"/>
    </location>
</feature>
<feature type="non-terminal residue" evidence="2">
    <location>
        <position position="606"/>
    </location>
</feature>
<feature type="non-terminal residue" evidence="2">
    <location>
        <position position="1"/>
    </location>
</feature>
<feature type="compositionally biased region" description="Low complexity" evidence="1">
    <location>
        <begin position="36"/>
        <end position="48"/>
    </location>
</feature>
<feature type="region of interest" description="Disordered" evidence="1">
    <location>
        <begin position="527"/>
        <end position="548"/>
    </location>
</feature>
<proteinExistence type="predicted"/>
<organism evidence="2">
    <name type="scientific">Clastoptera arizonana</name>
    <name type="common">Arizona spittle bug</name>
    <dbReference type="NCBI Taxonomy" id="38151"/>
    <lineage>
        <taxon>Eukaryota</taxon>
        <taxon>Metazoa</taxon>
        <taxon>Ecdysozoa</taxon>
        <taxon>Arthropoda</taxon>
        <taxon>Hexapoda</taxon>
        <taxon>Insecta</taxon>
        <taxon>Pterygota</taxon>
        <taxon>Neoptera</taxon>
        <taxon>Paraneoptera</taxon>
        <taxon>Hemiptera</taxon>
        <taxon>Auchenorrhyncha</taxon>
        <taxon>Cercopoidea</taxon>
        <taxon>Clastopteridae</taxon>
        <taxon>Clastoptera</taxon>
    </lineage>
</organism>
<evidence type="ECO:0000313" key="2">
    <source>
        <dbReference type="EMBL" id="JAS11262.1"/>
    </source>
</evidence>
<evidence type="ECO:0000256" key="1">
    <source>
        <dbReference type="SAM" id="MobiDB-lite"/>
    </source>
</evidence>
<sequence length="606" mass="68466">TDDQIQIESIDIKDLDCPLPQEKMDVTTPPPTLSRQGSTSSGTGSQSTAKYYPGQSPMSSESEDKTENDINESHRKKKFIQNPKSLKRLSEQAVISLPKGNYILEQIGFYSQDKPFQLLNEGYKLSHLPPSGISTRRSSTNHELEAINFLPIPAKSSPVNSPPRSIILVSSPPPSCFAKSPPPLEQNQWVGMPTSIDPNVMVCLSPLQSKAKSLPTPKEASELLDLHKKFIERRGYHEQEKRQSFVTKESSESPDVVKVDSQCSDKSGFYTPELLTEAANLLALNQYRQSRFKSDGNGWEKNDIENNNNDQDGDVEVEEKWRKLEALRQDDGKVENLATSFESFNNGSGIINNLMRSAELFNMLNENRKSLPTNTTNMKDRCKNNLNHDAEHNYTQNDKDIKAGVCVGMTSSCSEIDEHLVDPRVNRSTSTSRLLAIIQNTDSSCKDLRNNTVPSEMNCDENSAVKTESDRKFIRSDFISNWLTMSQNVESQVNGIGDDDNERRHFEAERYKISKQGDIAVHSSENMLRRDRPRSLPAIHSPPPTGGEVFRQKMYEEYMDKVAERSERRQNKVIKISNRPASMYSKLEENDTAFVDSHKLENEFMG</sequence>
<feature type="compositionally biased region" description="Basic and acidic residues" evidence="1">
    <location>
        <begin position="240"/>
        <end position="258"/>
    </location>
</feature>
<reference evidence="2" key="1">
    <citation type="submission" date="2015-12" db="EMBL/GenBank/DDBJ databases">
        <title>De novo transcriptome assembly of four potential Pierce s Disease insect vectors from Arizona vineyards.</title>
        <authorList>
            <person name="Tassone E.E."/>
        </authorList>
    </citation>
    <scope>NUCLEOTIDE SEQUENCE</scope>
</reference>
<dbReference type="AlphaFoldDB" id="A0A1B6CCV5"/>
<name>A0A1B6CCV5_9HEMI</name>
<feature type="region of interest" description="Disordered" evidence="1">
    <location>
        <begin position="240"/>
        <end position="259"/>
    </location>
</feature>
<accession>A0A1B6CCV5</accession>
<protein>
    <submittedName>
        <fullName evidence="2">Uncharacterized protein</fullName>
    </submittedName>
</protein>